<keyword evidence="6" id="KW-0255">Endonuclease</keyword>
<feature type="binding site" evidence="2">
    <location>
        <position position="139"/>
    </location>
    <ligand>
        <name>Mg(2+)</name>
        <dbReference type="ChEBI" id="CHEBI:18420"/>
        <note>catalytic</note>
    </ligand>
</feature>
<reference evidence="5 7" key="3">
    <citation type="journal article" date="2024" name="Syst. Appl. Microbiol.">
        <title>Helicobacter cappadocius sp. nov., from lizards: The first psychrotrophic Helicobacter species.</title>
        <authorList>
            <person name="Aydin F."/>
            <person name="Tarhane S."/>
            <person name="Karakaya E."/>
            <person name="Abay S."/>
            <person name="Kayman T."/>
            <person name="Guran O."/>
            <person name="Bozkurt E."/>
            <person name="Uzum N."/>
            <person name="Avci A."/>
            <person name="Olgun K."/>
            <person name="Jablonski D."/>
            <person name="Guran C."/>
            <person name="Burcin Saticioglu I."/>
        </authorList>
    </citation>
    <scope>NUCLEOTIDE SEQUENCE [LARGE SCALE GENOMIC DNA]</scope>
    <source>
        <strain evidence="5">Faydin-H75</strain>
        <strain evidence="7">faydin-H76</strain>
    </source>
</reference>
<accession>A0AA90Q038</accession>
<dbReference type="SMART" id="SM00892">
    <property type="entry name" value="Endonuclease_NS"/>
    <property type="match status" value="1"/>
</dbReference>
<dbReference type="GO" id="GO:0046872">
    <property type="term" value="F:metal ion binding"/>
    <property type="evidence" value="ECO:0007669"/>
    <property type="project" value="UniProtKB-KW"/>
</dbReference>
<gene>
    <name evidence="5" type="ORF">Q5I04_07535</name>
    <name evidence="6" type="ORF">Q5I06_07870</name>
</gene>
<dbReference type="Pfam" id="PF01223">
    <property type="entry name" value="Endonuclease_NS"/>
    <property type="match status" value="1"/>
</dbReference>
<dbReference type="Proteomes" id="UP001177258">
    <property type="component" value="Unassembled WGS sequence"/>
</dbReference>
<evidence type="ECO:0000256" key="2">
    <source>
        <dbReference type="PIRSR" id="PIRSR640255-2"/>
    </source>
</evidence>
<dbReference type="EMBL" id="JAUPEV010000013">
    <property type="protein sequence ID" value="MDO7253759.1"/>
    <property type="molecule type" value="Genomic_DNA"/>
</dbReference>
<dbReference type="SUPFAM" id="SSF54060">
    <property type="entry name" value="His-Me finger endonucleases"/>
    <property type="match status" value="1"/>
</dbReference>
<feature type="active site" description="Proton acceptor" evidence="1">
    <location>
        <position position="108"/>
    </location>
</feature>
<dbReference type="InterPro" id="IPR044929">
    <property type="entry name" value="DNA/RNA_non-sp_Endonuclease_sf"/>
</dbReference>
<dbReference type="PANTHER" id="PTHR13966:SF5">
    <property type="entry name" value="ENDONUCLEASE G, MITOCHONDRIAL"/>
    <property type="match status" value="1"/>
</dbReference>
<feature type="domain" description="ENPP1-3/EXOG-like endonuclease/phosphodiesterase" evidence="3">
    <location>
        <begin position="45"/>
        <end position="219"/>
    </location>
</feature>
<dbReference type="AlphaFoldDB" id="A0AA90Q038"/>
<dbReference type="InterPro" id="IPR044925">
    <property type="entry name" value="His-Me_finger_sf"/>
</dbReference>
<evidence type="ECO:0000256" key="1">
    <source>
        <dbReference type="PIRSR" id="PIRSR640255-1"/>
    </source>
</evidence>
<evidence type="ECO:0000313" key="7">
    <source>
        <dbReference type="Proteomes" id="UP001177258"/>
    </source>
</evidence>
<dbReference type="InterPro" id="IPR001604">
    <property type="entry name" value="Endo_G_ENPP1-like_dom"/>
</dbReference>
<dbReference type="InterPro" id="IPR040255">
    <property type="entry name" value="Non-specific_endonuclease"/>
</dbReference>
<dbReference type="PANTHER" id="PTHR13966">
    <property type="entry name" value="ENDONUCLEASE RELATED"/>
    <property type="match status" value="1"/>
</dbReference>
<dbReference type="RefSeq" id="WP_305517599.1">
    <property type="nucleotide sequence ID" value="NZ_JAUPEV010000013.1"/>
</dbReference>
<feature type="domain" description="DNA/RNA non-specific endonuclease/pyrophosphatase/phosphodiesterase" evidence="4">
    <location>
        <begin position="44"/>
        <end position="220"/>
    </location>
</feature>
<keyword evidence="8" id="KW-1185">Reference proteome</keyword>
<keyword evidence="2" id="KW-0479">Metal-binding</keyword>
<comment type="caution">
    <text evidence="6">The sequence shown here is derived from an EMBL/GenBank/DDBJ whole genome shotgun (WGS) entry which is preliminary data.</text>
</comment>
<dbReference type="Proteomes" id="UP001240777">
    <property type="component" value="Unassembled WGS sequence"/>
</dbReference>
<evidence type="ECO:0000313" key="5">
    <source>
        <dbReference type="EMBL" id="MDO7253759.1"/>
    </source>
</evidence>
<dbReference type="InterPro" id="IPR020821">
    <property type="entry name" value="ENPP1-3/EXOG-like_nuc-like"/>
</dbReference>
<dbReference type="GO" id="GO:0003676">
    <property type="term" value="F:nucleic acid binding"/>
    <property type="evidence" value="ECO:0007669"/>
    <property type="project" value="InterPro"/>
</dbReference>
<reference evidence="5" key="2">
    <citation type="submission" date="2023-07" db="EMBL/GenBank/DDBJ databases">
        <authorList>
            <person name="Aydin F."/>
            <person name="Tarhane S."/>
            <person name="Saticioglu I.B."/>
            <person name="Karakaya E."/>
            <person name="Abay S."/>
            <person name="Guran O."/>
            <person name="Bozkurt E."/>
            <person name="Uzum N."/>
            <person name="Olgun K."/>
            <person name="Jablonski D."/>
        </authorList>
    </citation>
    <scope>NUCLEOTIDE SEQUENCE</scope>
    <source>
        <strain evidence="5">Faydin-H75</strain>
    </source>
</reference>
<keyword evidence="6" id="KW-0540">Nuclease</keyword>
<dbReference type="EMBL" id="JAUYZK010000013">
    <property type="protein sequence ID" value="MDP2539688.1"/>
    <property type="molecule type" value="Genomic_DNA"/>
</dbReference>
<organism evidence="6 7">
    <name type="scientific">Helicobacter cappadocius</name>
    <dbReference type="NCBI Taxonomy" id="3063998"/>
    <lineage>
        <taxon>Bacteria</taxon>
        <taxon>Pseudomonadati</taxon>
        <taxon>Campylobacterota</taxon>
        <taxon>Epsilonproteobacteria</taxon>
        <taxon>Campylobacterales</taxon>
        <taxon>Helicobacteraceae</taxon>
        <taxon>Helicobacter</taxon>
    </lineage>
</organism>
<keyword evidence="6" id="KW-0378">Hydrolase</keyword>
<reference evidence="6 8" key="1">
    <citation type="submission" date="2023-07" db="EMBL/GenBank/DDBJ databases">
        <title>Unpublished Manusciprt.</title>
        <authorList>
            <person name="Aydin F."/>
            <person name="Tarhane S."/>
            <person name="Saticioglu I.B."/>
            <person name="Karakaya E."/>
            <person name="Abay S."/>
            <person name="Guran O."/>
            <person name="Bozkurt E."/>
            <person name="Uzum N."/>
            <person name="Olgun K."/>
            <person name="Jablonski D."/>
        </authorList>
    </citation>
    <scope>NUCLEOTIDE SEQUENCE</scope>
    <source>
        <strain evidence="8">faydin-H75</strain>
        <strain evidence="6">Faydin-H76</strain>
    </source>
</reference>
<dbReference type="GO" id="GO:0016787">
    <property type="term" value="F:hydrolase activity"/>
    <property type="evidence" value="ECO:0007669"/>
    <property type="project" value="InterPro"/>
</dbReference>
<evidence type="ECO:0000259" key="4">
    <source>
        <dbReference type="SMART" id="SM00892"/>
    </source>
</evidence>
<sequence length="220" mass="25559">MKIKSLLTIIFICITPLLAVYEHYKIYPPFEKYFTKQKCSLVMDKYYYVNCYSFKHKGTDAIAYKLEGKILELGSAGKRPSFKSDSQVPEQYRTKTQDYTHSGYDRGHTLSNQSMNATTQAQASTFLMSNITPQNPQINQRVWKKAEDRERKLAKQEGEAEVLNIVIYPKNPDYIKDNIAIPESYIKIIQAGNIKECYQMPNHKVVDENLIDYKIDCKEQ</sequence>
<evidence type="ECO:0000259" key="3">
    <source>
        <dbReference type="SMART" id="SM00477"/>
    </source>
</evidence>
<name>A0AA90Q038_9HELI</name>
<evidence type="ECO:0000313" key="6">
    <source>
        <dbReference type="EMBL" id="MDP2539688.1"/>
    </source>
</evidence>
<dbReference type="Gene3D" id="3.40.570.10">
    <property type="entry name" value="Extracellular Endonuclease, subunit A"/>
    <property type="match status" value="1"/>
</dbReference>
<proteinExistence type="predicted"/>
<dbReference type="SMART" id="SM00477">
    <property type="entry name" value="NUC"/>
    <property type="match status" value="1"/>
</dbReference>
<evidence type="ECO:0000313" key="8">
    <source>
        <dbReference type="Proteomes" id="UP001240777"/>
    </source>
</evidence>
<protein>
    <submittedName>
        <fullName evidence="6">DNA/RNA non-specific endonuclease</fullName>
    </submittedName>
</protein>
<dbReference type="GO" id="GO:0004519">
    <property type="term" value="F:endonuclease activity"/>
    <property type="evidence" value="ECO:0007669"/>
    <property type="project" value="UniProtKB-KW"/>
</dbReference>